<evidence type="ECO:0000256" key="5">
    <source>
        <dbReference type="ARBA" id="ARBA00022833"/>
    </source>
</evidence>
<evidence type="ECO:0000256" key="4">
    <source>
        <dbReference type="ARBA" id="ARBA00022801"/>
    </source>
</evidence>
<dbReference type="EMBL" id="JASBQV010000031">
    <property type="protein sequence ID" value="MDI3236163.1"/>
    <property type="molecule type" value="Genomic_DNA"/>
</dbReference>
<keyword evidence="5" id="KW-0862">Zinc</keyword>
<dbReference type="PANTHER" id="PTHR30471">
    <property type="entry name" value="DNA REPAIR PROTEIN RADC"/>
    <property type="match status" value="1"/>
</dbReference>
<comment type="similarity">
    <text evidence="1">Belongs to the UPF0758 family.</text>
</comment>
<reference evidence="8 9" key="1">
    <citation type="submission" date="2023-04" db="EMBL/GenBank/DDBJ databases">
        <title>Antarctic isolates genomes.</title>
        <authorList>
            <person name="Dimov S.G."/>
        </authorList>
    </citation>
    <scope>NUCLEOTIDE SEQUENCE [LARGE SCALE GENOMIC DNA]</scope>
    <source>
        <strain evidence="8 9">AL19</strain>
    </source>
</reference>
<dbReference type="RefSeq" id="WP_282357135.1">
    <property type="nucleotide sequence ID" value="NZ_JASBQV010000031.1"/>
</dbReference>
<dbReference type="PANTHER" id="PTHR30471:SF3">
    <property type="entry name" value="UPF0758 PROTEIN YEES-RELATED"/>
    <property type="match status" value="1"/>
</dbReference>
<evidence type="ECO:0000313" key="8">
    <source>
        <dbReference type="EMBL" id="MDI3236163.1"/>
    </source>
</evidence>
<keyword evidence="3" id="KW-0479">Metal-binding</keyword>
<dbReference type="Pfam" id="PF04002">
    <property type="entry name" value="RadC"/>
    <property type="match status" value="1"/>
</dbReference>
<dbReference type="Proteomes" id="UP001243286">
    <property type="component" value="Unassembled WGS sequence"/>
</dbReference>
<dbReference type="InterPro" id="IPR025657">
    <property type="entry name" value="RadC_JAB"/>
</dbReference>
<evidence type="ECO:0000313" key="9">
    <source>
        <dbReference type="Proteomes" id="UP001243286"/>
    </source>
</evidence>
<keyword evidence="4" id="KW-0378">Hydrolase</keyword>
<gene>
    <name evidence="8" type="ORF">QK289_14205</name>
</gene>
<name>A0ABT6R5S6_9BACL</name>
<evidence type="ECO:0000259" key="7">
    <source>
        <dbReference type="PROSITE" id="PS50249"/>
    </source>
</evidence>
<sequence>MYLIEKQQYRVSVEFFEVEFSCNLHFKQEQQVTRQRLVNEATDRIKESVLDYCGKEINLESFEPIIEVIEHTGLGFEIAKPIHFNEIYEKWGAQSTLKVIHQTVRIRQEVADLRCHIPSIAITSPDVAVNIVSPLIRDDDRECLMVLMMNTKNHVIGIHQTSVGSLSSSIVHPREVLKACLLNNASSVMIFHQHPSGSLQESTQDVEVTERLKECCKLMGINFLDHIILAFNNPNFNSLRQKGYV</sequence>
<comment type="caution">
    <text evidence="8">The sequence shown here is derived from an EMBL/GenBank/DDBJ whole genome shotgun (WGS) entry which is preliminary data.</text>
</comment>
<keyword evidence="9" id="KW-1185">Reference proteome</keyword>
<proteinExistence type="inferred from homology"/>
<organism evidence="8 9">
    <name type="scientific">Exiguobacterium antarcticum</name>
    <dbReference type="NCBI Taxonomy" id="132920"/>
    <lineage>
        <taxon>Bacteria</taxon>
        <taxon>Bacillati</taxon>
        <taxon>Bacillota</taxon>
        <taxon>Bacilli</taxon>
        <taxon>Bacillales</taxon>
        <taxon>Bacillales Family XII. Incertae Sedis</taxon>
        <taxon>Exiguobacterium</taxon>
    </lineage>
</organism>
<dbReference type="PROSITE" id="PS50249">
    <property type="entry name" value="MPN"/>
    <property type="match status" value="1"/>
</dbReference>
<evidence type="ECO:0000256" key="3">
    <source>
        <dbReference type="ARBA" id="ARBA00022723"/>
    </source>
</evidence>
<protein>
    <submittedName>
        <fullName evidence="8">JAB domain-containing protein</fullName>
    </submittedName>
</protein>
<evidence type="ECO:0000256" key="6">
    <source>
        <dbReference type="ARBA" id="ARBA00023049"/>
    </source>
</evidence>
<evidence type="ECO:0000256" key="1">
    <source>
        <dbReference type="ARBA" id="ARBA00010243"/>
    </source>
</evidence>
<dbReference type="InterPro" id="IPR037518">
    <property type="entry name" value="MPN"/>
</dbReference>
<accession>A0ABT6R5S6</accession>
<keyword evidence="2" id="KW-0645">Protease</keyword>
<evidence type="ECO:0000256" key="2">
    <source>
        <dbReference type="ARBA" id="ARBA00022670"/>
    </source>
</evidence>
<dbReference type="InterPro" id="IPR001405">
    <property type="entry name" value="UPF0758"/>
</dbReference>
<dbReference type="Gene3D" id="3.40.140.10">
    <property type="entry name" value="Cytidine Deaminase, domain 2"/>
    <property type="match status" value="1"/>
</dbReference>
<keyword evidence="6" id="KW-0482">Metalloprotease</keyword>
<feature type="domain" description="MPN" evidence="7">
    <location>
        <begin position="121"/>
        <end position="245"/>
    </location>
</feature>
<dbReference type="CDD" id="cd08071">
    <property type="entry name" value="MPN_DUF2466"/>
    <property type="match status" value="1"/>
</dbReference>